<gene>
    <name evidence="3" type="ORF">KHX14_04670</name>
</gene>
<protein>
    <submittedName>
        <fullName evidence="3">Metallophosphoesterase</fullName>
    </submittedName>
</protein>
<dbReference type="Gene3D" id="3.60.21.10">
    <property type="match status" value="1"/>
</dbReference>
<dbReference type="InterPro" id="IPR004843">
    <property type="entry name" value="Calcineurin-like_PHP"/>
</dbReference>
<name>A0A943I326_9FIRM</name>
<dbReference type="InterPro" id="IPR051158">
    <property type="entry name" value="Metallophosphoesterase_sf"/>
</dbReference>
<dbReference type="AlphaFoldDB" id="A0A943I326"/>
<organism evidence="3 4">
    <name type="scientific">Thomasclavelia spiroformis</name>
    <dbReference type="NCBI Taxonomy" id="29348"/>
    <lineage>
        <taxon>Bacteria</taxon>
        <taxon>Bacillati</taxon>
        <taxon>Bacillota</taxon>
        <taxon>Erysipelotrichia</taxon>
        <taxon>Erysipelotrichales</taxon>
        <taxon>Coprobacillaceae</taxon>
        <taxon>Thomasclavelia</taxon>
    </lineage>
</organism>
<evidence type="ECO:0000259" key="2">
    <source>
        <dbReference type="Pfam" id="PF00149"/>
    </source>
</evidence>
<keyword evidence="1" id="KW-0472">Membrane</keyword>
<dbReference type="GO" id="GO:0016787">
    <property type="term" value="F:hydrolase activity"/>
    <property type="evidence" value="ECO:0007669"/>
    <property type="project" value="InterPro"/>
</dbReference>
<keyword evidence="1" id="KW-1133">Transmembrane helix</keyword>
<proteinExistence type="predicted"/>
<evidence type="ECO:0000313" key="3">
    <source>
        <dbReference type="EMBL" id="MBS5588098.1"/>
    </source>
</evidence>
<dbReference type="SUPFAM" id="SSF56300">
    <property type="entry name" value="Metallo-dependent phosphatases"/>
    <property type="match status" value="1"/>
</dbReference>
<accession>A0A943I326</accession>
<feature type="domain" description="Calcineurin-like phosphoesterase" evidence="2">
    <location>
        <begin position="60"/>
        <end position="228"/>
    </location>
</feature>
<dbReference type="PANTHER" id="PTHR31302">
    <property type="entry name" value="TRANSMEMBRANE PROTEIN WITH METALLOPHOSPHOESTERASE DOMAIN-RELATED"/>
    <property type="match status" value="1"/>
</dbReference>
<evidence type="ECO:0000313" key="4">
    <source>
        <dbReference type="Proteomes" id="UP000751224"/>
    </source>
</evidence>
<dbReference type="PANTHER" id="PTHR31302:SF0">
    <property type="entry name" value="TRANSMEMBRANE PROTEIN WITH METALLOPHOSPHOESTERASE DOMAIN"/>
    <property type="match status" value="1"/>
</dbReference>
<keyword evidence="1" id="KW-0812">Transmembrane</keyword>
<dbReference type="Proteomes" id="UP000751224">
    <property type="component" value="Unassembled WGS sequence"/>
</dbReference>
<dbReference type="Pfam" id="PF00149">
    <property type="entry name" value="Metallophos"/>
    <property type="match status" value="1"/>
</dbReference>
<sequence>MTKIMNRIIKQQNKIKLTLFCIIIPTIISVSILAYGYTNIKDIKRTEYTIYTNKKLNKEFKITMISDLHYPCSIDKKELLEIIDKIENEDSDAIILNGDIIDEYTSESERKEVFQTLGNLSKTAPVLYIFGNHDTGKYSLNNHNSYDHLKKLIESYNIKVLADTSITFDDLTIIGRKELYQPNRKDILQLTKSINENQFNIILDHQPKDLKTSAKSNIDLHLSGHTHAGQIFPAYYIFELFNINELNYGKEKIDNMIAINSSGIGGWGFPIRTQNHSEYVVINIKYKS</sequence>
<reference evidence="3" key="1">
    <citation type="submission" date="2021-02" db="EMBL/GenBank/DDBJ databases">
        <title>Infant gut strain persistence is associated with maternal origin, phylogeny, and functional potential including surface adhesion and iron acquisition.</title>
        <authorList>
            <person name="Lou Y.C."/>
        </authorList>
    </citation>
    <scope>NUCLEOTIDE SEQUENCE</scope>
    <source>
        <strain evidence="3">L3_108_000G1_dasL3_108_000G1_metabat.metabat.11</strain>
    </source>
</reference>
<dbReference type="EMBL" id="JAGZCC010000020">
    <property type="protein sequence ID" value="MBS5588098.1"/>
    <property type="molecule type" value="Genomic_DNA"/>
</dbReference>
<feature type="transmembrane region" description="Helical" evidence="1">
    <location>
        <begin position="17"/>
        <end position="37"/>
    </location>
</feature>
<comment type="caution">
    <text evidence="3">The sequence shown here is derived from an EMBL/GenBank/DDBJ whole genome shotgun (WGS) entry which is preliminary data.</text>
</comment>
<evidence type="ECO:0000256" key="1">
    <source>
        <dbReference type="SAM" id="Phobius"/>
    </source>
</evidence>
<dbReference type="InterPro" id="IPR029052">
    <property type="entry name" value="Metallo-depent_PP-like"/>
</dbReference>